<feature type="domain" description="WCX" evidence="2">
    <location>
        <begin position="249"/>
        <end position="324"/>
    </location>
</feature>
<reference evidence="3" key="1">
    <citation type="submission" date="2020-08" db="EMBL/GenBank/DDBJ databases">
        <title>Genome public.</title>
        <authorList>
            <person name="Liu C."/>
            <person name="Sun Q."/>
        </authorList>
    </citation>
    <scope>NUCLEOTIDE SEQUENCE</scope>
    <source>
        <strain evidence="3">BX7</strain>
    </source>
</reference>
<dbReference type="InterPro" id="IPR051534">
    <property type="entry name" value="CBASS_pafABC_assoc_protein"/>
</dbReference>
<gene>
    <name evidence="3" type="ORF">H8695_04185</name>
</gene>
<organism evidence="3 4">
    <name type="scientific">Feifania hominis</name>
    <dbReference type="NCBI Taxonomy" id="2763660"/>
    <lineage>
        <taxon>Bacteria</taxon>
        <taxon>Bacillati</taxon>
        <taxon>Bacillota</taxon>
        <taxon>Clostridia</taxon>
        <taxon>Eubacteriales</taxon>
        <taxon>Feifaniaceae</taxon>
        <taxon>Feifania</taxon>
    </lineage>
</organism>
<accession>A0A926DEL4</accession>
<sequence length="328" mass="37580">MPKAPNQKLKLLHLMQILLEQTDENHALSISDIIDKLARCGITAERKSLYDDLEALRAFGLDIETVKSRSVGYYIASRSFEPPELKLLVDAVQSCKFITAKKSAELIKKIESLTSVHEARLLQRQVYVQNRVKTMNESVYYNIDTIHSAISAGCKIRFQYVEWTVEKNSRPRRGGRFYEVSPYALVWDDEFYYLVAFETESASVRHYRVDKMKAISVTQTARDGAHHFADLDMALYARRMFGMWHAEDQVVRLRFANRLVGVVIDRFGRDIPIVPDGDDRFTVTLTLATSPQFFAWIMGFGSEAEILSPPTVRQALANQLEQIAALYR</sequence>
<evidence type="ECO:0000259" key="2">
    <source>
        <dbReference type="Pfam" id="PF25583"/>
    </source>
</evidence>
<evidence type="ECO:0000313" key="3">
    <source>
        <dbReference type="EMBL" id="MBC8535889.1"/>
    </source>
</evidence>
<dbReference type="AlphaFoldDB" id="A0A926DEL4"/>
<protein>
    <submittedName>
        <fullName evidence="3">WYL domain-containing protein</fullName>
    </submittedName>
</protein>
<dbReference type="Pfam" id="PF25583">
    <property type="entry name" value="WCX"/>
    <property type="match status" value="1"/>
</dbReference>
<dbReference type="RefSeq" id="WP_249299631.1">
    <property type="nucleotide sequence ID" value="NZ_JACRSP010000002.1"/>
</dbReference>
<dbReference type="InterPro" id="IPR057727">
    <property type="entry name" value="WCX_dom"/>
</dbReference>
<evidence type="ECO:0000259" key="1">
    <source>
        <dbReference type="Pfam" id="PF13280"/>
    </source>
</evidence>
<comment type="caution">
    <text evidence="3">The sequence shown here is derived from an EMBL/GenBank/DDBJ whole genome shotgun (WGS) entry which is preliminary data.</text>
</comment>
<dbReference type="Proteomes" id="UP000620366">
    <property type="component" value="Unassembled WGS sequence"/>
</dbReference>
<feature type="domain" description="WYL" evidence="1">
    <location>
        <begin position="143"/>
        <end position="216"/>
    </location>
</feature>
<dbReference type="Pfam" id="PF13280">
    <property type="entry name" value="WYL"/>
    <property type="match status" value="1"/>
</dbReference>
<keyword evidence="4" id="KW-1185">Reference proteome</keyword>
<dbReference type="InterPro" id="IPR036390">
    <property type="entry name" value="WH_DNA-bd_sf"/>
</dbReference>
<evidence type="ECO:0000313" key="4">
    <source>
        <dbReference type="Proteomes" id="UP000620366"/>
    </source>
</evidence>
<dbReference type="PROSITE" id="PS52050">
    <property type="entry name" value="WYL"/>
    <property type="match status" value="1"/>
</dbReference>
<dbReference type="EMBL" id="JACRSP010000002">
    <property type="protein sequence ID" value="MBC8535889.1"/>
    <property type="molecule type" value="Genomic_DNA"/>
</dbReference>
<name>A0A926DEL4_9FIRM</name>
<dbReference type="SUPFAM" id="SSF46785">
    <property type="entry name" value="Winged helix' DNA-binding domain"/>
    <property type="match status" value="1"/>
</dbReference>
<dbReference type="PANTHER" id="PTHR34580:SF1">
    <property type="entry name" value="PROTEIN PAFC"/>
    <property type="match status" value="1"/>
</dbReference>
<dbReference type="InterPro" id="IPR026881">
    <property type="entry name" value="WYL_dom"/>
</dbReference>
<dbReference type="PANTHER" id="PTHR34580">
    <property type="match status" value="1"/>
</dbReference>
<proteinExistence type="predicted"/>